<organism evidence="2 3">
    <name type="scientific">Yersinia intermedia</name>
    <dbReference type="NCBI Taxonomy" id="631"/>
    <lineage>
        <taxon>Bacteria</taxon>
        <taxon>Pseudomonadati</taxon>
        <taxon>Pseudomonadota</taxon>
        <taxon>Gammaproteobacteria</taxon>
        <taxon>Enterobacterales</taxon>
        <taxon>Yersiniaceae</taxon>
        <taxon>Yersinia</taxon>
    </lineage>
</organism>
<dbReference type="Proteomes" id="UP000043316">
    <property type="component" value="Unassembled WGS sequence"/>
</dbReference>
<evidence type="ECO:0000313" key="2">
    <source>
        <dbReference type="EMBL" id="CRY56025.1"/>
    </source>
</evidence>
<feature type="chain" id="PRO_5005221133" evidence="1">
    <location>
        <begin position="24"/>
        <end position="365"/>
    </location>
</feature>
<gene>
    <name evidence="2" type="ORF">ERS008476_03043</name>
</gene>
<reference evidence="3" key="1">
    <citation type="submission" date="2015-03" db="EMBL/GenBank/DDBJ databases">
        <authorList>
            <consortium name="Pathogen Informatics"/>
        </authorList>
    </citation>
    <scope>NUCLEOTIDE SEQUENCE [LARGE SCALE GENOMIC DNA]</scope>
    <source>
        <strain evidence="3">R148</strain>
    </source>
</reference>
<protein>
    <submittedName>
        <fullName evidence="2">Alpha-related fimbriae major subunit</fullName>
    </submittedName>
</protein>
<dbReference type="AlphaFoldDB" id="A0A0H5LYC8"/>
<evidence type="ECO:0000256" key="1">
    <source>
        <dbReference type="SAM" id="SignalP"/>
    </source>
</evidence>
<sequence length="365" mass="41216">MKVKNKYLFIGLILSIVAPTAMAEPYFYNNYVKSYSNCSIKVLDDNSVDISFRVNLADNLFNLQKAGKHLRQWQELIKSERIIPLSRNNALLSLYFYNTDGSPVLNTQFGDIRDLKINGVSPEKSNNTLKQIIFHSGSAAFNQPYYSVSFNVAANVLKSIRVGATVGGILIASSTKQEYFLLSSKGVSFNSLGNQCESFDPQLGIAPPTLSVDPKFRLTSETWQLKTVDLDHLLDSIANGQSFHAPLVNPIVSRFCLHYRSMGVSGYRYMIKASNLNGLAGNNQYFQLKEKEGHHTIHYKVRMKNADNTEANFELPKDQKFIRLDKNSDMEQMCWSPRMRLYPTDTSTNIGHYSDTLNFTITPEA</sequence>
<dbReference type="EMBL" id="CWJI01000010">
    <property type="protein sequence ID" value="CRY56025.1"/>
    <property type="molecule type" value="Genomic_DNA"/>
</dbReference>
<accession>A0A0H5LYC8</accession>
<feature type="signal peptide" evidence="1">
    <location>
        <begin position="1"/>
        <end position="23"/>
    </location>
</feature>
<dbReference type="RefSeq" id="WP_053009965.1">
    <property type="nucleotide sequence ID" value="NZ_CWJI01000010.1"/>
</dbReference>
<proteinExistence type="predicted"/>
<keyword evidence="1" id="KW-0732">Signal</keyword>
<evidence type="ECO:0000313" key="3">
    <source>
        <dbReference type="Proteomes" id="UP000043316"/>
    </source>
</evidence>
<name>A0A0H5LYC8_YERIN</name>